<dbReference type="PROSITE" id="PS50175">
    <property type="entry name" value="ASP_PROT_RETROV"/>
    <property type="match status" value="1"/>
</dbReference>
<dbReference type="InterPro" id="IPR036875">
    <property type="entry name" value="Znf_CCHC_sf"/>
</dbReference>
<sequence length="817" mass="92321">MIWGEGLMYISASVNKFILFILYSAFVTLQNWLTRKIFFRDVFGNCVRVIFIRLCQTFVSMTEGPVNVHIVGAVGSPPQFDIGDEGPVFLEVLDQFFTANRITDDRKVSILLTSVSNSVYKVLRSLCDPELPSSKTYDSLCTILKNQFTPNVPVFRKRIIFYNIRQQEQESVSAWFVRVKEAALDCKFGALLNEFVKDRFVAGMLSGPVLDRLCEEDVTISLENLLKLASRKESCLTSSSPVPVLFSQTRATGHQDPVKSEEAVQRDAETKLCFACGRGNHSFARCQFRKVTCNKCKKRGHIARVCQVPCHLVQESRQVGQGDLEIVQMYSLSRVNSVAPFTLQVLINDVPIEMELDTGAGVSVLPKDVFDTKFRAHVLKPSRVRLQMYDGFVVIPEGEFEVSVNYGNKCVQFSLVVVKNGAKPLLGRDLIQLLGISVLNELNSVQCVEKDKKLKLLLKEYQHLFNDELGEYKYETIDLKLKDIGVSPIFHKPRQVPIAYRSKVEDELERLETLGVIRKMEHSNWGTPLVPAFKPNGSLRLCADYKVTVNPYLEDCNHPIPRVDELFQALRGGKNFTKLDFSAAYNQLKISEATGQLLAWSTHKGIYAPTRLPFGPKSACAIFQSKIEKVLLGCKGTRNYFDDIVVTGCSDEEHLSNLRQVFEKISQAGLRLNKEKCKFFQPSITYLGHVISETGLQTDPDNIKAIQDIPKPTSVSELRAFLGMVNFYGKFIPRLSDILEPLHCLLRNGGKLHVKTVFQASKVASRHLTSSKGGKQGYFHPRNRLASVSKFWDLQFRSCGFEFFKFPKCCQKLTNEK</sequence>
<feature type="transmembrane region" description="Helical" evidence="2">
    <location>
        <begin position="6"/>
        <end position="29"/>
    </location>
</feature>
<dbReference type="Gene3D" id="3.30.70.270">
    <property type="match status" value="2"/>
</dbReference>
<dbReference type="InterPro" id="IPR043128">
    <property type="entry name" value="Rev_trsase/Diguanyl_cyclase"/>
</dbReference>
<dbReference type="InterPro" id="IPR000477">
    <property type="entry name" value="RT_dom"/>
</dbReference>
<dbReference type="PANTHER" id="PTHR37984:SF9">
    <property type="entry name" value="INTEGRASE CATALYTIC DOMAIN-CONTAINING PROTEIN"/>
    <property type="match status" value="1"/>
</dbReference>
<dbReference type="InterPro" id="IPR001878">
    <property type="entry name" value="Znf_CCHC"/>
</dbReference>
<dbReference type="GO" id="GO:0008270">
    <property type="term" value="F:zinc ion binding"/>
    <property type="evidence" value="ECO:0007669"/>
    <property type="project" value="InterPro"/>
</dbReference>
<dbReference type="AlphaFoldDB" id="A0A8D8R0D5"/>
<proteinExistence type="predicted"/>
<name>A0A8D8R0D5_9HEMI</name>
<accession>A0A8D8R0D5</accession>
<dbReference type="GO" id="GO:0004190">
    <property type="term" value="F:aspartic-type endopeptidase activity"/>
    <property type="evidence" value="ECO:0007669"/>
    <property type="project" value="InterPro"/>
</dbReference>
<dbReference type="SMART" id="SM00343">
    <property type="entry name" value="ZnF_C2HC"/>
    <property type="match status" value="2"/>
</dbReference>
<keyword evidence="1" id="KW-0378">Hydrolase</keyword>
<dbReference type="InterPro" id="IPR021109">
    <property type="entry name" value="Peptidase_aspartic_dom_sf"/>
</dbReference>
<dbReference type="SUPFAM" id="SSF50630">
    <property type="entry name" value="Acid proteases"/>
    <property type="match status" value="1"/>
</dbReference>
<dbReference type="SUPFAM" id="SSF57756">
    <property type="entry name" value="Retrovirus zinc finger-like domains"/>
    <property type="match status" value="1"/>
</dbReference>
<reference evidence="4" key="1">
    <citation type="submission" date="2021-05" db="EMBL/GenBank/DDBJ databases">
        <authorList>
            <person name="Alioto T."/>
            <person name="Alioto T."/>
            <person name="Gomez Garrido J."/>
        </authorList>
    </citation>
    <scope>NUCLEOTIDE SEQUENCE</scope>
</reference>
<evidence type="ECO:0000259" key="3">
    <source>
        <dbReference type="PROSITE" id="PS50175"/>
    </source>
</evidence>
<dbReference type="Gene3D" id="2.40.70.10">
    <property type="entry name" value="Acid Proteases"/>
    <property type="match status" value="1"/>
</dbReference>
<keyword evidence="2" id="KW-0472">Membrane</keyword>
<dbReference type="SUPFAM" id="SSF56672">
    <property type="entry name" value="DNA/RNA polymerases"/>
    <property type="match status" value="1"/>
</dbReference>
<keyword evidence="2" id="KW-0812">Transmembrane</keyword>
<dbReference type="CDD" id="cd01647">
    <property type="entry name" value="RT_LTR"/>
    <property type="match status" value="1"/>
</dbReference>
<dbReference type="Gene3D" id="3.10.10.10">
    <property type="entry name" value="HIV Type 1 Reverse Transcriptase, subunit A, domain 1"/>
    <property type="match status" value="1"/>
</dbReference>
<dbReference type="Gene3D" id="4.10.60.10">
    <property type="entry name" value="Zinc finger, CCHC-type"/>
    <property type="match status" value="1"/>
</dbReference>
<dbReference type="PANTHER" id="PTHR37984">
    <property type="entry name" value="PROTEIN CBG26694"/>
    <property type="match status" value="1"/>
</dbReference>
<dbReference type="GO" id="GO:0003676">
    <property type="term" value="F:nucleic acid binding"/>
    <property type="evidence" value="ECO:0007669"/>
    <property type="project" value="InterPro"/>
</dbReference>
<dbReference type="InterPro" id="IPR043502">
    <property type="entry name" value="DNA/RNA_pol_sf"/>
</dbReference>
<dbReference type="GO" id="GO:0071897">
    <property type="term" value="P:DNA biosynthetic process"/>
    <property type="evidence" value="ECO:0007669"/>
    <property type="project" value="UniProtKB-ARBA"/>
</dbReference>
<evidence type="ECO:0000256" key="2">
    <source>
        <dbReference type="SAM" id="Phobius"/>
    </source>
</evidence>
<dbReference type="InterPro" id="IPR001995">
    <property type="entry name" value="Peptidase_A2_cat"/>
</dbReference>
<dbReference type="Pfam" id="PF00078">
    <property type="entry name" value="RVT_1"/>
    <property type="match status" value="1"/>
</dbReference>
<protein>
    <submittedName>
        <fullName evidence="4">Uncharacterized protein K02A2.6</fullName>
    </submittedName>
</protein>
<keyword evidence="2" id="KW-1133">Transmembrane helix</keyword>
<dbReference type="EMBL" id="HBUF01114719">
    <property type="protein sequence ID" value="CAG6640942.1"/>
    <property type="molecule type" value="Transcribed_RNA"/>
</dbReference>
<evidence type="ECO:0000313" key="4">
    <source>
        <dbReference type="EMBL" id="CAG6640942.1"/>
    </source>
</evidence>
<dbReference type="InterPro" id="IPR050951">
    <property type="entry name" value="Retrovirus_Pol_polyprotein"/>
</dbReference>
<organism evidence="4">
    <name type="scientific">Cacopsylla melanoneura</name>
    <dbReference type="NCBI Taxonomy" id="428564"/>
    <lineage>
        <taxon>Eukaryota</taxon>
        <taxon>Metazoa</taxon>
        <taxon>Ecdysozoa</taxon>
        <taxon>Arthropoda</taxon>
        <taxon>Hexapoda</taxon>
        <taxon>Insecta</taxon>
        <taxon>Pterygota</taxon>
        <taxon>Neoptera</taxon>
        <taxon>Paraneoptera</taxon>
        <taxon>Hemiptera</taxon>
        <taxon>Sternorrhyncha</taxon>
        <taxon>Psylloidea</taxon>
        <taxon>Psyllidae</taxon>
        <taxon>Psyllinae</taxon>
        <taxon>Cacopsylla</taxon>
    </lineage>
</organism>
<evidence type="ECO:0000256" key="1">
    <source>
        <dbReference type="ARBA" id="ARBA00022801"/>
    </source>
</evidence>
<dbReference type="GO" id="GO:0006508">
    <property type="term" value="P:proteolysis"/>
    <property type="evidence" value="ECO:0007669"/>
    <property type="project" value="InterPro"/>
</dbReference>
<feature type="domain" description="Peptidase A2" evidence="3">
    <location>
        <begin position="352"/>
        <end position="430"/>
    </location>
</feature>